<dbReference type="InterPro" id="IPR032466">
    <property type="entry name" value="Metal_Hydrolase"/>
</dbReference>
<gene>
    <name evidence="3" type="ORF">SAMN05216554_2942</name>
</gene>
<dbReference type="SUPFAM" id="SSF51556">
    <property type="entry name" value="Metallo-dependent hydrolases"/>
    <property type="match status" value="1"/>
</dbReference>
<dbReference type="InterPro" id="IPR006680">
    <property type="entry name" value="Amidohydro-rel"/>
</dbReference>
<dbReference type="PANTHER" id="PTHR43569">
    <property type="entry name" value="AMIDOHYDROLASE"/>
    <property type="match status" value="1"/>
</dbReference>
<dbReference type="Gene3D" id="3.20.20.140">
    <property type="entry name" value="Metal-dependent hydrolases"/>
    <property type="match status" value="1"/>
</dbReference>
<dbReference type="Proteomes" id="UP000198891">
    <property type="component" value="Unassembled WGS sequence"/>
</dbReference>
<protein>
    <submittedName>
        <fullName evidence="3">L-fuconolactonase</fullName>
    </submittedName>
</protein>
<evidence type="ECO:0000313" key="3">
    <source>
        <dbReference type="EMBL" id="SDZ27117.1"/>
    </source>
</evidence>
<dbReference type="AlphaFoldDB" id="A0A1H3RN67"/>
<dbReference type="PANTHER" id="PTHR43569:SF2">
    <property type="entry name" value="AMIDOHYDROLASE-RELATED DOMAIN-CONTAINING PROTEIN"/>
    <property type="match status" value="1"/>
</dbReference>
<comment type="similarity">
    <text evidence="1">Belongs to the metallo-dependent hydrolases superfamily.</text>
</comment>
<reference evidence="3 4" key="1">
    <citation type="submission" date="2016-10" db="EMBL/GenBank/DDBJ databases">
        <authorList>
            <person name="de Groot N.N."/>
        </authorList>
    </citation>
    <scope>NUCLEOTIDE SEQUENCE [LARGE SCALE GENOMIC DNA]</scope>
    <source>
        <strain evidence="3 4">CGMCC 4.3491</strain>
    </source>
</reference>
<dbReference type="STRING" id="381665.SAMN05216554_2942"/>
<accession>A0A1H3RN67</accession>
<dbReference type="InterPro" id="IPR052350">
    <property type="entry name" value="Metallo-dep_Lactonases"/>
</dbReference>
<proteinExistence type="inferred from homology"/>
<keyword evidence="4" id="KW-1185">Reference proteome</keyword>
<dbReference type="GO" id="GO:0016787">
    <property type="term" value="F:hydrolase activity"/>
    <property type="evidence" value="ECO:0007669"/>
    <property type="project" value="InterPro"/>
</dbReference>
<organism evidence="3 4">
    <name type="scientific">Herbiconiux ginsengi</name>
    <dbReference type="NCBI Taxonomy" id="381665"/>
    <lineage>
        <taxon>Bacteria</taxon>
        <taxon>Bacillati</taxon>
        <taxon>Actinomycetota</taxon>
        <taxon>Actinomycetes</taxon>
        <taxon>Micrococcales</taxon>
        <taxon>Microbacteriaceae</taxon>
        <taxon>Herbiconiux</taxon>
    </lineage>
</organism>
<dbReference type="OrthoDB" id="5450317at2"/>
<feature type="domain" description="Amidohydrolase-related" evidence="2">
    <location>
        <begin position="3"/>
        <end position="275"/>
    </location>
</feature>
<name>A0A1H3RN67_9MICO</name>
<evidence type="ECO:0000256" key="1">
    <source>
        <dbReference type="ARBA" id="ARBA00038310"/>
    </source>
</evidence>
<evidence type="ECO:0000313" key="4">
    <source>
        <dbReference type="Proteomes" id="UP000198891"/>
    </source>
</evidence>
<dbReference type="EMBL" id="FNPZ01000003">
    <property type="protein sequence ID" value="SDZ27117.1"/>
    <property type="molecule type" value="Genomic_DNA"/>
</dbReference>
<sequence>MIVDGHLHLWTLGDGAYPWLTPAAGELYADFEADQAGAELAAAGVDRAVLVQADDTDADTDAMLQVADTHAWVSGVVGWVQLDDLERAAAQLERRVAHPAFCGVRHLVHGDPRDEFLELPSVRRSLRLLAGHGLAYDVPNAWPRHLAQVTALAGALPELTIVIDHLAKPPRGAADFADWRAEIERSATHPNTVGKVSGLRMPGTEYSVDALREVWDVALTAFGPDRLLWGSDWPITVPDGGYQPTYAVLAELMHELAPAERDAVLGGTAVRVYGLATEGPVA</sequence>
<dbReference type="Pfam" id="PF04909">
    <property type="entry name" value="Amidohydro_2"/>
    <property type="match status" value="1"/>
</dbReference>
<dbReference type="RefSeq" id="WP_092555094.1">
    <property type="nucleotide sequence ID" value="NZ_FNPZ01000003.1"/>
</dbReference>
<evidence type="ECO:0000259" key="2">
    <source>
        <dbReference type="Pfam" id="PF04909"/>
    </source>
</evidence>